<comment type="caution">
    <text evidence="2">The sequence shown here is derived from an EMBL/GenBank/DDBJ whole genome shotgun (WGS) entry which is preliminary data.</text>
</comment>
<feature type="domain" description="Metallo-beta-lactamase" evidence="1">
    <location>
        <begin position="21"/>
        <end position="185"/>
    </location>
</feature>
<dbReference type="InterPro" id="IPR001279">
    <property type="entry name" value="Metallo-B-lactamas"/>
</dbReference>
<keyword evidence="3" id="KW-1185">Reference proteome</keyword>
<dbReference type="RefSeq" id="WP_093520356.1">
    <property type="nucleotide sequence ID" value="NZ_FOSK01000007.1"/>
</dbReference>
<dbReference type="Pfam" id="PF00753">
    <property type="entry name" value="Lactamase_B"/>
    <property type="match status" value="1"/>
</dbReference>
<sequence length="213" mass="23983">MNKIYADLWQVPMEKRFGTLLSHAYFLKTPDRNILISAFENLSEAAQLRELGGIDEHYLTHNHEISEGLSEIKLILGSTLIGHENIQKFFSGDVQPDLLLQGSRPFVGADGFQAIYTPGHTDNNLCFYYPSPAGKNYLFTGDTIYLDNGRFKTLIMSSDGGNKQELAASLRNLRELPVDVILCSVAMGNYEIVEVTQPEWHALMDEKIAELER</sequence>
<dbReference type="InterPro" id="IPR036866">
    <property type="entry name" value="RibonucZ/Hydroxyglut_hydro"/>
</dbReference>
<name>A0A1I4B2S7_9HYPH</name>
<dbReference type="PANTHER" id="PTHR42773">
    <property type="entry name" value="METALLO-BETA-LACTAMASE-RELATED"/>
    <property type="match status" value="1"/>
</dbReference>
<evidence type="ECO:0000313" key="3">
    <source>
        <dbReference type="Proteomes" id="UP000199598"/>
    </source>
</evidence>
<protein>
    <recommendedName>
        <fullName evidence="1">Metallo-beta-lactamase domain-containing protein</fullName>
    </recommendedName>
</protein>
<dbReference type="SMART" id="SM00849">
    <property type="entry name" value="Lactamase_B"/>
    <property type="match status" value="1"/>
</dbReference>
<reference evidence="2 3" key="1">
    <citation type="submission" date="2016-10" db="EMBL/GenBank/DDBJ databases">
        <authorList>
            <person name="Varghese N."/>
            <person name="Submissions S."/>
        </authorList>
    </citation>
    <scope>NUCLEOTIDE SEQUENCE [LARGE SCALE GENOMIC DNA]</scope>
    <source>
        <strain evidence="2 3">DSM 16392</strain>
    </source>
</reference>
<dbReference type="EMBL" id="FOSK01000007">
    <property type="protein sequence ID" value="SFK62199.1"/>
    <property type="molecule type" value="Genomic_DNA"/>
</dbReference>
<proteinExistence type="predicted"/>
<organism evidence="2 3">
    <name type="scientific">Pseudovibrio ascidiaceicola</name>
    <dbReference type="NCBI Taxonomy" id="285279"/>
    <lineage>
        <taxon>Bacteria</taxon>
        <taxon>Pseudomonadati</taxon>
        <taxon>Pseudomonadota</taxon>
        <taxon>Alphaproteobacteria</taxon>
        <taxon>Hyphomicrobiales</taxon>
        <taxon>Stappiaceae</taxon>
        <taxon>Pseudovibrio</taxon>
    </lineage>
</organism>
<accession>A0A1I4B2S7</accession>
<evidence type="ECO:0000259" key="1">
    <source>
        <dbReference type="SMART" id="SM00849"/>
    </source>
</evidence>
<gene>
    <name evidence="2" type="ORF">SAMN04488518_10749</name>
</gene>
<dbReference type="SUPFAM" id="SSF56281">
    <property type="entry name" value="Metallo-hydrolase/oxidoreductase"/>
    <property type="match status" value="1"/>
</dbReference>
<evidence type="ECO:0000313" key="2">
    <source>
        <dbReference type="EMBL" id="SFK62199.1"/>
    </source>
</evidence>
<dbReference type="PANTHER" id="PTHR42773:SF1">
    <property type="entry name" value="METALLO-BETA-LACTAMASE FAMILY PROTEIN"/>
    <property type="match status" value="1"/>
</dbReference>
<dbReference type="Gene3D" id="3.60.15.10">
    <property type="entry name" value="Ribonuclease Z/Hydroxyacylglutathione hydrolase-like"/>
    <property type="match status" value="1"/>
</dbReference>
<dbReference type="Proteomes" id="UP000199598">
    <property type="component" value="Unassembled WGS sequence"/>
</dbReference>